<gene>
    <name evidence="2" type="ORF">M6B22_21840</name>
</gene>
<protein>
    <submittedName>
        <fullName evidence="2">CU044_5270 family protein</fullName>
    </submittedName>
</protein>
<keyword evidence="1" id="KW-0472">Membrane</keyword>
<keyword evidence="1" id="KW-0812">Transmembrane</keyword>
<dbReference type="Proteomes" id="UP001164693">
    <property type="component" value="Chromosome"/>
</dbReference>
<evidence type="ECO:0000313" key="2">
    <source>
        <dbReference type="EMBL" id="WAX57132.1"/>
    </source>
</evidence>
<proteinExistence type="predicted"/>
<feature type="transmembrane region" description="Helical" evidence="1">
    <location>
        <begin position="52"/>
        <end position="72"/>
    </location>
</feature>
<accession>A0ABY7JX27</accession>
<dbReference type="RefSeq" id="WP_269443669.1">
    <property type="nucleotide sequence ID" value="NZ_CP097463.1"/>
</dbReference>
<keyword evidence="1" id="KW-1133">Transmembrane helix</keyword>
<evidence type="ECO:0000313" key="3">
    <source>
        <dbReference type="Proteomes" id="UP001164693"/>
    </source>
</evidence>
<dbReference type="EMBL" id="CP097463">
    <property type="protein sequence ID" value="WAX57132.1"/>
    <property type="molecule type" value="Genomic_DNA"/>
</dbReference>
<name>A0ABY7JX27_9ACTN</name>
<dbReference type="InterPro" id="IPR047789">
    <property type="entry name" value="CU044_5270-like"/>
</dbReference>
<reference evidence="2" key="1">
    <citation type="submission" date="2022-05" db="EMBL/GenBank/DDBJ databases">
        <title>Jatrophihabitans sp. SB3-54 whole genome sequence.</title>
        <authorList>
            <person name="Suh M.K."/>
            <person name="Eom M.K."/>
            <person name="Kim J.S."/>
            <person name="Kim H.S."/>
            <person name="Do H.E."/>
            <person name="Shin Y.K."/>
            <person name="Lee J.-S."/>
        </authorList>
    </citation>
    <scope>NUCLEOTIDE SEQUENCE</scope>
    <source>
        <strain evidence="2">SB3-54</strain>
    </source>
</reference>
<evidence type="ECO:0000256" key="1">
    <source>
        <dbReference type="SAM" id="Phobius"/>
    </source>
</evidence>
<dbReference type="NCBIfam" id="NF038083">
    <property type="entry name" value="CU044_5270_fam"/>
    <property type="match status" value="1"/>
</dbReference>
<keyword evidence="3" id="KW-1185">Reference proteome</keyword>
<sequence>MTMDDIAAYRPTDALLDEEWSGRTAVLERVLCADARPAAGDVLAVRRGRRRWIGAAAVASAAAVALVLGLVLPSGTPGAAPNAAAATLEKLAVRAAASPADLVRPGQFRHLRDKEVQTGDQPHTTVIEDWTSYDGTVWSKRIGFPFAGQTAYLQFLAADRGSDFSSPSPKFLAGLPTDVGGLRDYLRSHVSGSSSRDEAVFVAVGDMLRGGMASPELRAAAIRVLERTPHITAASGADSLGRPALVITFYDRKARANETQALLFDPNTSVLLEEQQRATDGGSFGFTSTYTEASTVDAVPAAVIANAEVQTD</sequence>
<organism evidence="2 3">
    <name type="scientific">Jatrophihabitans cynanchi</name>
    <dbReference type="NCBI Taxonomy" id="2944128"/>
    <lineage>
        <taxon>Bacteria</taxon>
        <taxon>Bacillati</taxon>
        <taxon>Actinomycetota</taxon>
        <taxon>Actinomycetes</taxon>
        <taxon>Jatrophihabitantales</taxon>
        <taxon>Jatrophihabitantaceae</taxon>
        <taxon>Jatrophihabitans</taxon>
    </lineage>
</organism>